<dbReference type="RefSeq" id="WP_210090620.1">
    <property type="nucleotide sequence ID" value="NZ_JAGGKG010000021.1"/>
</dbReference>
<protein>
    <recommendedName>
        <fullName evidence="3">YolD-like family protein</fullName>
    </recommendedName>
</protein>
<dbReference type="Proteomes" id="UP001519272">
    <property type="component" value="Unassembled WGS sequence"/>
</dbReference>
<reference evidence="1 2" key="1">
    <citation type="submission" date="2021-03" db="EMBL/GenBank/DDBJ databases">
        <title>Genomic Encyclopedia of Type Strains, Phase IV (KMG-IV): sequencing the most valuable type-strain genomes for metagenomic binning, comparative biology and taxonomic classification.</title>
        <authorList>
            <person name="Goeker M."/>
        </authorList>
    </citation>
    <scope>NUCLEOTIDE SEQUENCE [LARGE SCALE GENOMIC DNA]</scope>
    <source>
        <strain evidence="1 2">DSM 14349</strain>
    </source>
</reference>
<organism evidence="1 2">
    <name type="scientific">Paenibacillus turicensis</name>
    <dbReference type="NCBI Taxonomy" id="160487"/>
    <lineage>
        <taxon>Bacteria</taxon>
        <taxon>Bacillati</taxon>
        <taxon>Bacillota</taxon>
        <taxon>Bacilli</taxon>
        <taxon>Bacillales</taxon>
        <taxon>Paenibacillaceae</taxon>
        <taxon>Paenibacillus</taxon>
    </lineage>
</organism>
<evidence type="ECO:0008006" key="3">
    <source>
        <dbReference type="Google" id="ProtNLM"/>
    </source>
</evidence>
<keyword evidence="2" id="KW-1185">Reference proteome</keyword>
<dbReference type="Pfam" id="PF08863">
    <property type="entry name" value="YolD"/>
    <property type="match status" value="1"/>
</dbReference>
<sequence length="120" mass="14147">MSKKLEGNGLWESSRMMLPQHKEAIIQDYMRHEQQVCPILDEQALEQIERALIRSFRERRKVTLHIFNPVKCEQVELEGMVATIQTVKKEIKLAIAIGEWKWVRMEQIIFAIIDDEVNEA</sequence>
<comment type="caution">
    <text evidence="1">The sequence shown here is derived from an EMBL/GenBank/DDBJ whole genome shotgun (WGS) entry which is preliminary data.</text>
</comment>
<proteinExistence type="predicted"/>
<dbReference type="EMBL" id="JAGGKG010000021">
    <property type="protein sequence ID" value="MBP1907031.1"/>
    <property type="molecule type" value="Genomic_DNA"/>
</dbReference>
<evidence type="ECO:0000313" key="1">
    <source>
        <dbReference type="EMBL" id="MBP1907031.1"/>
    </source>
</evidence>
<gene>
    <name evidence="1" type="ORF">J2Z32_003696</name>
</gene>
<accession>A0ABS4FWS3</accession>
<evidence type="ECO:0000313" key="2">
    <source>
        <dbReference type="Proteomes" id="UP001519272"/>
    </source>
</evidence>
<name>A0ABS4FWS3_9BACL</name>
<dbReference type="InterPro" id="IPR014962">
    <property type="entry name" value="YolD"/>
</dbReference>